<dbReference type="RefSeq" id="WP_129722192.1">
    <property type="nucleotide sequence ID" value="NZ_CP101808.1"/>
</dbReference>
<evidence type="ECO:0000256" key="17">
    <source>
        <dbReference type="ARBA" id="ARBA00042156"/>
    </source>
</evidence>
<keyword evidence="9" id="KW-0862">Zinc</keyword>
<evidence type="ECO:0000313" key="20">
    <source>
        <dbReference type="Proteomes" id="UP001059576"/>
    </source>
</evidence>
<dbReference type="InterPro" id="IPR004602">
    <property type="entry name" value="UvrA"/>
</dbReference>
<evidence type="ECO:0000256" key="10">
    <source>
        <dbReference type="ARBA" id="ARBA00022840"/>
    </source>
</evidence>
<evidence type="ECO:0000256" key="13">
    <source>
        <dbReference type="ARBA" id="ARBA00023204"/>
    </source>
</evidence>
<evidence type="ECO:0000256" key="1">
    <source>
        <dbReference type="ARBA" id="ARBA00004496"/>
    </source>
</evidence>
<dbReference type="GO" id="GO:0016787">
    <property type="term" value="F:hydrolase activity"/>
    <property type="evidence" value="ECO:0007669"/>
    <property type="project" value="UniProtKB-KW"/>
</dbReference>
<dbReference type="InterPro" id="IPR003439">
    <property type="entry name" value="ABC_transporter-like_ATP-bd"/>
</dbReference>
<evidence type="ECO:0000313" key="19">
    <source>
        <dbReference type="EMBL" id="UUD37133.1"/>
    </source>
</evidence>
<dbReference type="SMART" id="SM00382">
    <property type="entry name" value="AAA"/>
    <property type="match status" value="1"/>
</dbReference>
<feature type="domain" description="ABC transporter" evidence="18">
    <location>
        <begin position="599"/>
        <end position="936"/>
    </location>
</feature>
<dbReference type="Proteomes" id="UP001059576">
    <property type="component" value="Chromosome"/>
</dbReference>
<evidence type="ECO:0000256" key="12">
    <source>
        <dbReference type="ARBA" id="ARBA00023125"/>
    </source>
</evidence>
<evidence type="ECO:0000256" key="16">
    <source>
        <dbReference type="ARBA" id="ARBA00039316"/>
    </source>
</evidence>
<keyword evidence="7" id="KW-0228">DNA excision</keyword>
<gene>
    <name evidence="19" type="primary">uvrA</name>
    <name evidence="19" type="ORF">NPA09_00970</name>
</gene>
<keyword evidence="19" id="KW-0378">Hydrolase</keyword>
<sequence>MSKEKIIIKGAKENNLKNVSLELPKNKLIVFTGLSGSGKSSLAFNTIYEEGRRRYIDSLSTYARNFLGGTSKPNVDSIEGLSPSIAIEQKTTHNNPRSTVATTTEIYDFLRLLYARIGKPYCPNHKIPIAGKTNKDIFDAIFSYPENSKMIVLAPVISGEKGTHSVLLEKLRKQGFVRVDIDKQTYLLEEEIKLDKNKKHDIDIVIDRVVINEENRSRIFESIKVALEYGKDILKIRVIGDNEDKIFSKLHSCIHNDFEMMAIEPKLFSFNAPYGMCQKCKGLGVELRANWKAIVPNDFMTIREGGIDYYKARNDTNIEWQEFQILLQAYNINLDLPINRLTNAELDIIKYGSEEELSYTIKSATHNVYKRQKKIEGLIPKIERLFMDTTSSGIRKWLNKYMMEVNCRECNGKRLNKHALAVYIEDKNINDLVKLSIDDLYTFVTNINLSETEIEISNLVLTEITNRLLFLKNVGLGYLTLNRKAESLSGGESQRIRLATQIGTNLTGVLYVLDEPSIGLHQKDNQKLLNSLKQMVEIGNTLIVVEHDEDTITQADHIVDIGPFAGENGGKIIAQGTLEDIKNTPESITGQFLSKKEEIKIPSFRRSGNGKVLTIKGAKENNLKNIDVKIPLGKLIGVCGVSGSGKSTLINKILVNSIKEKLHLNHEMPGEHNSIENVEFIDKLIDIDQSPIGRTPRSNPATYTKVFDDIREVFANTSDAKTKGFTKSHFSFNVEGGRCEKCTGDGVIKIEMHFLPDVYVECDDCQGKRYDLETLEVLYKGNSIFDVLDMTVDKAYLLFANQPAIKSKLQTLKDVGLGYIKLGQSSTTLSGGEAQRIKLATYLLKPATGRTLYVLDEPTTGLHSYDVRNLVAVLNRIVDNGDSVIVIEHNLDVLKGCDYLIELGPEGGVSGGKIIASGTPEQISCIKESPTGLYLKTMLN</sequence>
<keyword evidence="4" id="KW-0677">Repeat</keyword>
<evidence type="ECO:0000256" key="8">
    <source>
        <dbReference type="ARBA" id="ARBA00022771"/>
    </source>
</evidence>
<organism evidence="19 20">
    <name type="scientific">Mycoplasmopsis equigenitalium</name>
    <dbReference type="NCBI Taxonomy" id="114883"/>
    <lineage>
        <taxon>Bacteria</taxon>
        <taxon>Bacillati</taxon>
        <taxon>Mycoplasmatota</taxon>
        <taxon>Mycoplasmoidales</taxon>
        <taxon>Metamycoplasmataceae</taxon>
        <taxon>Mycoplasmopsis</taxon>
    </lineage>
</organism>
<keyword evidence="11" id="KW-0267">Excision nuclease</keyword>
<dbReference type="InterPro" id="IPR013815">
    <property type="entry name" value="ATP_grasp_subdomain_1"/>
</dbReference>
<keyword evidence="10" id="KW-0067">ATP-binding</keyword>
<dbReference type="InterPro" id="IPR003593">
    <property type="entry name" value="AAA+_ATPase"/>
</dbReference>
<evidence type="ECO:0000259" key="18">
    <source>
        <dbReference type="PROSITE" id="PS50893"/>
    </source>
</evidence>
<name>A0ABY5J623_9BACT</name>
<keyword evidence="5" id="KW-0547">Nucleotide-binding</keyword>
<proteinExistence type="inferred from homology"/>
<keyword evidence="20" id="KW-1185">Reference proteome</keyword>
<evidence type="ECO:0000256" key="6">
    <source>
        <dbReference type="ARBA" id="ARBA00022763"/>
    </source>
</evidence>
<keyword evidence="2" id="KW-0963">Cytoplasm</keyword>
<keyword evidence="3" id="KW-0479">Metal-binding</keyword>
<accession>A0ABY5J623</accession>
<dbReference type="PANTHER" id="PTHR43152">
    <property type="entry name" value="UVRABC SYSTEM PROTEIN A"/>
    <property type="match status" value="1"/>
</dbReference>
<evidence type="ECO:0000256" key="15">
    <source>
        <dbReference type="ARBA" id="ARBA00038000"/>
    </source>
</evidence>
<dbReference type="Gene3D" id="3.30.1490.20">
    <property type="entry name" value="ATP-grasp fold, A domain"/>
    <property type="match status" value="1"/>
</dbReference>
<dbReference type="InterPro" id="IPR041552">
    <property type="entry name" value="UvrA_DNA-bd"/>
</dbReference>
<dbReference type="Gene3D" id="3.40.50.300">
    <property type="entry name" value="P-loop containing nucleotide triphosphate hydrolases"/>
    <property type="match status" value="2"/>
</dbReference>
<dbReference type="CDD" id="cd03271">
    <property type="entry name" value="ABC_UvrA_II"/>
    <property type="match status" value="1"/>
</dbReference>
<dbReference type="Pfam" id="PF17755">
    <property type="entry name" value="UvrA_DNA-bind"/>
    <property type="match status" value="1"/>
</dbReference>
<evidence type="ECO:0000256" key="9">
    <source>
        <dbReference type="ARBA" id="ARBA00022833"/>
    </source>
</evidence>
<protein>
    <recommendedName>
        <fullName evidence="16">UvrABC system protein A</fullName>
    </recommendedName>
    <alternativeName>
        <fullName evidence="17">Excinuclease ABC subunit A</fullName>
    </alternativeName>
</protein>
<comment type="subcellular location">
    <subcellularLocation>
        <location evidence="1">Cytoplasm</location>
    </subcellularLocation>
</comment>
<dbReference type="EMBL" id="CP101808">
    <property type="protein sequence ID" value="UUD37133.1"/>
    <property type="molecule type" value="Genomic_DNA"/>
</dbReference>
<comment type="similarity">
    <text evidence="15">Belongs to the ABC transporter superfamily. UvrA family.</text>
</comment>
<evidence type="ECO:0000256" key="11">
    <source>
        <dbReference type="ARBA" id="ARBA00022881"/>
    </source>
</evidence>
<dbReference type="SUPFAM" id="SSF52540">
    <property type="entry name" value="P-loop containing nucleoside triphosphate hydrolases"/>
    <property type="match status" value="2"/>
</dbReference>
<dbReference type="InterPro" id="IPR041102">
    <property type="entry name" value="UvrA_inter"/>
</dbReference>
<dbReference type="PANTHER" id="PTHR43152:SF3">
    <property type="entry name" value="UVRABC SYSTEM PROTEIN A"/>
    <property type="match status" value="1"/>
</dbReference>
<evidence type="ECO:0000256" key="3">
    <source>
        <dbReference type="ARBA" id="ARBA00022723"/>
    </source>
</evidence>
<evidence type="ECO:0000256" key="2">
    <source>
        <dbReference type="ARBA" id="ARBA00022490"/>
    </source>
</evidence>
<dbReference type="Gene3D" id="1.20.1580.10">
    <property type="entry name" value="ABC transporter ATPase like domain"/>
    <property type="match status" value="2"/>
</dbReference>
<keyword evidence="14" id="KW-0742">SOS response</keyword>
<dbReference type="PROSITE" id="PS50893">
    <property type="entry name" value="ABC_TRANSPORTER_2"/>
    <property type="match status" value="1"/>
</dbReference>
<evidence type="ECO:0000256" key="5">
    <source>
        <dbReference type="ARBA" id="ARBA00022741"/>
    </source>
</evidence>
<evidence type="ECO:0000256" key="14">
    <source>
        <dbReference type="ARBA" id="ARBA00023236"/>
    </source>
</evidence>
<dbReference type="InterPro" id="IPR017871">
    <property type="entry name" value="ABC_transporter-like_CS"/>
</dbReference>
<keyword evidence="12" id="KW-0238">DNA-binding</keyword>
<dbReference type="InterPro" id="IPR027417">
    <property type="entry name" value="P-loop_NTPase"/>
</dbReference>
<dbReference type="PROSITE" id="PS00211">
    <property type="entry name" value="ABC_TRANSPORTER_1"/>
    <property type="match status" value="2"/>
</dbReference>
<reference evidence="19" key="1">
    <citation type="submission" date="2022-07" db="EMBL/GenBank/DDBJ databases">
        <title>Complete genome of Mycoplasma equigenitalium type strain T37.</title>
        <authorList>
            <person name="Spergser J."/>
        </authorList>
    </citation>
    <scope>NUCLEOTIDE SEQUENCE</scope>
    <source>
        <strain evidence="19">T37</strain>
    </source>
</reference>
<dbReference type="Pfam" id="PF17760">
    <property type="entry name" value="UvrA_inter"/>
    <property type="match status" value="1"/>
</dbReference>
<dbReference type="NCBIfam" id="TIGR00630">
    <property type="entry name" value="uvra"/>
    <property type="match status" value="1"/>
</dbReference>
<evidence type="ECO:0000256" key="7">
    <source>
        <dbReference type="ARBA" id="ARBA00022769"/>
    </source>
</evidence>
<keyword evidence="13" id="KW-0234">DNA repair</keyword>
<keyword evidence="6" id="KW-0227">DNA damage</keyword>
<dbReference type="Gene3D" id="1.10.8.280">
    <property type="entry name" value="ABC transporter ATPase domain-like"/>
    <property type="match status" value="1"/>
</dbReference>
<keyword evidence="8" id="KW-0863">Zinc-finger</keyword>
<dbReference type="NCBIfam" id="NF001503">
    <property type="entry name" value="PRK00349.1"/>
    <property type="match status" value="1"/>
</dbReference>
<evidence type="ECO:0000256" key="4">
    <source>
        <dbReference type="ARBA" id="ARBA00022737"/>
    </source>
</evidence>